<name>T1BWX0_9ZZZZ</name>
<dbReference type="GO" id="GO:0016740">
    <property type="term" value="F:transferase activity"/>
    <property type="evidence" value="ECO:0007669"/>
    <property type="project" value="UniProtKB-KW"/>
</dbReference>
<comment type="caution">
    <text evidence="2">The sequence shown here is derived from an EMBL/GenBank/DDBJ whole genome shotgun (WGS) entry which is preliminary data.</text>
</comment>
<evidence type="ECO:0000313" key="2">
    <source>
        <dbReference type="EMBL" id="EQD77476.1"/>
    </source>
</evidence>
<dbReference type="AlphaFoldDB" id="T1BWX0"/>
<reference evidence="2" key="1">
    <citation type="submission" date="2013-08" db="EMBL/GenBank/DDBJ databases">
        <authorList>
            <person name="Mendez C."/>
            <person name="Richter M."/>
            <person name="Ferrer M."/>
            <person name="Sanchez J."/>
        </authorList>
    </citation>
    <scope>NUCLEOTIDE SEQUENCE</scope>
</reference>
<gene>
    <name evidence="2" type="ORF">B1B_01047</name>
</gene>
<dbReference type="Gene3D" id="3.90.550.10">
    <property type="entry name" value="Spore Coat Polysaccharide Biosynthesis Protein SpsA, Chain A"/>
    <property type="match status" value="1"/>
</dbReference>
<dbReference type="EMBL" id="AUZY01000763">
    <property type="protein sequence ID" value="EQD77476.1"/>
    <property type="molecule type" value="Genomic_DNA"/>
</dbReference>
<protein>
    <submittedName>
        <fullName evidence="2">Glycosyltransferases involved in cell wall biogenesis</fullName>
    </submittedName>
</protein>
<keyword evidence="2" id="KW-0808">Transferase</keyword>
<sequence length="52" mass="5721">MRAGFDAATGQWIAVVDADLELPIELLHEFFQIQKQTGADVVVGSKRHPESV</sequence>
<evidence type="ECO:0000259" key="1">
    <source>
        <dbReference type="Pfam" id="PF00535"/>
    </source>
</evidence>
<feature type="non-terminal residue" evidence="2">
    <location>
        <position position="52"/>
    </location>
</feature>
<organism evidence="2">
    <name type="scientific">mine drainage metagenome</name>
    <dbReference type="NCBI Taxonomy" id="410659"/>
    <lineage>
        <taxon>unclassified sequences</taxon>
        <taxon>metagenomes</taxon>
        <taxon>ecological metagenomes</taxon>
    </lineage>
</organism>
<proteinExistence type="predicted"/>
<dbReference type="SUPFAM" id="SSF53448">
    <property type="entry name" value="Nucleotide-diphospho-sugar transferases"/>
    <property type="match status" value="1"/>
</dbReference>
<accession>T1BWX0</accession>
<dbReference type="InterPro" id="IPR001173">
    <property type="entry name" value="Glyco_trans_2-like"/>
</dbReference>
<dbReference type="Pfam" id="PF00535">
    <property type="entry name" value="Glycos_transf_2"/>
    <property type="match status" value="1"/>
</dbReference>
<feature type="domain" description="Glycosyltransferase 2-like" evidence="1">
    <location>
        <begin position="2"/>
        <end position="48"/>
    </location>
</feature>
<dbReference type="InterPro" id="IPR029044">
    <property type="entry name" value="Nucleotide-diphossugar_trans"/>
</dbReference>
<reference evidence="2" key="2">
    <citation type="journal article" date="2014" name="ISME J.">
        <title>Microbial stratification in low pH oxic and suboxic macroscopic growths along an acid mine drainage.</title>
        <authorList>
            <person name="Mendez-Garcia C."/>
            <person name="Mesa V."/>
            <person name="Sprenger R.R."/>
            <person name="Richter M."/>
            <person name="Diez M.S."/>
            <person name="Solano J."/>
            <person name="Bargiela R."/>
            <person name="Golyshina O.V."/>
            <person name="Manteca A."/>
            <person name="Ramos J.L."/>
            <person name="Gallego J.R."/>
            <person name="Llorente I."/>
            <person name="Martins Dos Santos V.A."/>
            <person name="Jensen O.N."/>
            <person name="Pelaez A.I."/>
            <person name="Sanchez J."/>
            <person name="Ferrer M."/>
        </authorList>
    </citation>
    <scope>NUCLEOTIDE SEQUENCE</scope>
</reference>